<protein>
    <submittedName>
        <fullName evidence="1">DUF3987 domain-containing protein</fullName>
    </submittedName>
</protein>
<accession>A0ABX7B8D9</accession>
<dbReference type="EMBL" id="CP067420">
    <property type="protein sequence ID" value="QQP90639.1"/>
    <property type="molecule type" value="Genomic_DNA"/>
</dbReference>
<reference evidence="1" key="1">
    <citation type="submission" date="2021-02" db="EMBL/GenBank/DDBJ databases">
        <title>Skermanella TT6 skin isolate.</title>
        <authorList>
            <person name="Lee K."/>
            <person name="Ganzorig M."/>
        </authorList>
    </citation>
    <scope>NUCLEOTIDE SEQUENCE</scope>
    <source>
        <strain evidence="1">TT6</strain>
    </source>
</reference>
<organism evidence="1 2">
    <name type="scientific">Skermanella cutis</name>
    <dbReference type="NCBI Taxonomy" id="2775420"/>
    <lineage>
        <taxon>Bacteria</taxon>
        <taxon>Pseudomonadati</taxon>
        <taxon>Pseudomonadota</taxon>
        <taxon>Alphaproteobacteria</taxon>
        <taxon>Rhodospirillales</taxon>
        <taxon>Azospirillaceae</taxon>
        <taxon>Skermanella</taxon>
    </lineage>
</organism>
<proteinExistence type="predicted"/>
<sequence>MMPRKTPCSSRPEQLSLIDLIASDRLSDDRRTALKGLLASKPAGHWRGMDIVPPGSLLDRVAELFQRTTDFPLEVPVFLTLNSLAAYLLDRDVVIEVAGTRMRPDLWTTILAPSGSGKTLSTTVISATMPLRQFPQTTTAATFMQQLAEHNRGAWFQDEWAQVLKRIETQSYAEELRDYLLRLYDNKPLSRTTMKGSIVVEDPALVIVGTSVPETFLSAVSAESMLDGFMQRFQYVVGDPDPARPASLFPIYRTMEPGNLAPLAAAWQALEAKPLHPIYRTSTEAEDSYVIAFRQAFARHESMPTSFFRRVMWRAMKYALVYHFLLGKAEEVIDAEDVGWAARVSALHLSDARRLLDAYDLNELETLARKAESLRDRLGRLPTCRDLISGVRGIRNAATARFILELLEPARSDKSN</sequence>
<gene>
    <name evidence="1" type="ORF">IGS68_05200</name>
</gene>
<dbReference type="Proteomes" id="UP000595197">
    <property type="component" value="Chromosome"/>
</dbReference>
<name>A0ABX7B8D9_9PROT</name>
<dbReference type="Pfam" id="PF13148">
    <property type="entry name" value="DUF3987"/>
    <property type="match status" value="1"/>
</dbReference>
<evidence type="ECO:0000313" key="2">
    <source>
        <dbReference type="Proteomes" id="UP000595197"/>
    </source>
</evidence>
<dbReference type="RefSeq" id="WP_201077867.1">
    <property type="nucleotide sequence ID" value="NZ_CP067420.1"/>
</dbReference>
<dbReference type="InterPro" id="IPR025048">
    <property type="entry name" value="DUF3987"/>
</dbReference>
<evidence type="ECO:0000313" key="1">
    <source>
        <dbReference type="EMBL" id="QQP90639.1"/>
    </source>
</evidence>
<keyword evidence="2" id="KW-1185">Reference proteome</keyword>